<feature type="region of interest" description="Disordered" evidence="1">
    <location>
        <begin position="1"/>
        <end position="25"/>
    </location>
</feature>
<dbReference type="AlphaFoldDB" id="A0A5J4YV71"/>
<sequence length="464" mass="53028">MSAASGGADDGPPASRTPSARFTAGGLGMSSRRRVVGYDIHHGLLSRAISSRVLLKALETIAGVHSMLLLMLLLSLHFRFVRHDACVELLSQQLAARGWTAQAQQTVYDPPQVDLLVIQVHTAGTASAWHALDARSPPIRRLRRELMQRVGRVGKQLAGLFRNATETNQSRLPAERGLYHFRFARDRGFLVLEEQALEKYTVQRAQLDLEALDACLGSLDMRLYLEHIVGYETVVANAVAQMMDQERLPGALQKIERGFLKNMHTGSIYALSPAELYPVGRGKHDRRKLLARVAQMVRRRFGALLTSFFMMCTVGSLVAFALREIHRRVWKLTMELQQRLRSHAPYSDVLMVYLLDALVLVPIVTGILFFLFEFFEDYVLALAVLIVAWLCELFVMVSRRNNVSLFYLPRLFFAYFIAFHVYYFTYPLGFVWIAFFTSVSFMHHAVLFVWVRYEFPEYTRQRSR</sequence>
<evidence type="ECO:0000256" key="2">
    <source>
        <dbReference type="SAM" id="Phobius"/>
    </source>
</evidence>
<feature type="transmembrane region" description="Helical" evidence="2">
    <location>
        <begin position="378"/>
        <end position="398"/>
    </location>
</feature>
<feature type="transmembrane region" description="Helical" evidence="2">
    <location>
        <begin position="430"/>
        <end position="453"/>
    </location>
</feature>
<comment type="caution">
    <text evidence="3">The sequence shown here is derived from an EMBL/GenBank/DDBJ whole genome shotgun (WGS) entry which is preliminary data.</text>
</comment>
<dbReference type="GO" id="GO:0034976">
    <property type="term" value="P:response to endoplasmic reticulum stress"/>
    <property type="evidence" value="ECO:0007669"/>
    <property type="project" value="TreeGrafter"/>
</dbReference>
<keyword evidence="2" id="KW-1133">Transmembrane helix</keyword>
<dbReference type="OrthoDB" id="6779347at2759"/>
<feature type="transmembrane region" description="Helical" evidence="2">
    <location>
        <begin position="405"/>
        <end position="424"/>
    </location>
</feature>
<name>A0A5J4YV71_PORPP</name>
<organism evidence="3 4">
    <name type="scientific">Porphyridium purpureum</name>
    <name type="common">Red alga</name>
    <name type="synonym">Porphyridium cruentum</name>
    <dbReference type="NCBI Taxonomy" id="35688"/>
    <lineage>
        <taxon>Eukaryota</taxon>
        <taxon>Rhodophyta</taxon>
        <taxon>Bangiophyceae</taxon>
        <taxon>Porphyridiales</taxon>
        <taxon>Porphyridiaceae</taxon>
        <taxon>Porphyridium</taxon>
    </lineage>
</organism>
<accession>A0A5J4YV71</accession>
<feature type="transmembrane region" description="Helical" evidence="2">
    <location>
        <begin position="349"/>
        <end position="372"/>
    </location>
</feature>
<keyword evidence="2" id="KW-0472">Membrane</keyword>
<feature type="compositionally biased region" description="Low complexity" evidence="1">
    <location>
        <begin position="1"/>
        <end position="14"/>
    </location>
</feature>
<reference evidence="4" key="1">
    <citation type="journal article" date="2019" name="Nat. Commun.">
        <title>Expansion of phycobilisome linker gene families in mesophilic red algae.</title>
        <authorList>
            <person name="Lee J."/>
            <person name="Kim D."/>
            <person name="Bhattacharya D."/>
            <person name="Yoon H.S."/>
        </authorList>
    </citation>
    <scope>NUCLEOTIDE SEQUENCE [LARGE SCALE GENOMIC DNA]</scope>
    <source>
        <strain evidence="4">CCMP 1328</strain>
    </source>
</reference>
<evidence type="ECO:0000313" key="3">
    <source>
        <dbReference type="EMBL" id="KAA8494860.1"/>
    </source>
</evidence>
<dbReference type="GO" id="GO:0005783">
    <property type="term" value="C:endoplasmic reticulum"/>
    <property type="evidence" value="ECO:0007669"/>
    <property type="project" value="TreeGrafter"/>
</dbReference>
<keyword evidence="4" id="KW-1185">Reference proteome</keyword>
<dbReference type="PANTHER" id="PTHR21650:SF4">
    <property type="entry name" value="MEMBRALIN"/>
    <property type="match status" value="1"/>
</dbReference>
<dbReference type="Pfam" id="PF09746">
    <property type="entry name" value="Membralin"/>
    <property type="match status" value="1"/>
</dbReference>
<dbReference type="GO" id="GO:1904294">
    <property type="term" value="P:positive regulation of ERAD pathway"/>
    <property type="evidence" value="ECO:0007669"/>
    <property type="project" value="TreeGrafter"/>
</dbReference>
<protein>
    <submittedName>
        <fullName evidence="3">Membralin</fullName>
    </submittedName>
</protein>
<dbReference type="InterPro" id="IPR019144">
    <property type="entry name" value="Membralin"/>
</dbReference>
<proteinExistence type="predicted"/>
<dbReference type="EMBL" id="VRMN01000004">
    <property type="protein sequence ID" value="KAA8494860.1"/>
    <property type="molecule type" value="Genomic_DNA"/>
</dbReference>
<gene>
    <name evidence="3" type="ORF">FVE85_3101</name>
</gene>
<feature type="transmembrane region" description="Helical" evidence="2">
    <location>
        <begin position="301"/>
        <end position="322"/>
    </location>
</feature>
<dbReference type="OMA" id="MSSECFG"/>
<evidence type="ECO:0000256" key="1">
    <source>
        <dbReference type="SAM" id="MobiDB-lite"/>
    </source>
</evidence>
<evidence type="ECO:0000313" key="4">
    <source>
        <dbReference type="Proteomes" id="UP000324585"/>
    </source>
</evidence>
<dbReference type="PANTHER" id="PTHR21650">
    <property type="entry name" value="MEMBRALIN/KINETOCHORE PROTEIN NUF2"/>
    <property type="match status" value="1"/>
</dbReference>
<dbReference type="Proteomes" id="UP000324585">
    <property type="component" value="Unassembled WGS sequence"/>
</dbReference>
<keyword evidence="2" id="KW-0812">Transmembrane</keyword>